<keyword evidence="3" id="KW-1185">Reference proteome</keyword>
<dbReference type="EMBL" id="BRYB01005430">
    <property type="protein sequence ID" value="GMI24433.1"/>
    <property type="molecule type" value="Genomic_DNA"/>
</dbReference>
<evidence type="ECO:0000313" key="3">
    <source>
        <dbReference type="Proteomes" id="UP001165060"/>
    </source>
</evidence>
<keyword evidence="1" id="KW-0812">Transmembrane</keyword>
<accession>A0ABQ6MDT4</accession>
<keyword evidence="1" id="KW-1133">Transmembrane helix</keyword>
<dbReference type="Proteomes" id="UP001165060">
    <property type="component" value="Unassembled WGS sequence"/>
</dbReference>
<feature type="transmembrane region" description="Helical" evidence="1">
    <location>
        <begin position="157"/>
        <end position="182"/>
    </location>
</feature>
<feature type="transmembrane region" description="Helical" evidence="1">
    <location>
        <begin position="194"/>
        <end position="215"/>
    </location>
</feature>
<evidence type="ECO:0000256" key="1">
    <source>
        <dbReference type="SAM" id="Phobius"/>
    </source>
</evidence>
<name>A0ABQ6MDT4_9STRA</name>
<gene>
    <name evidence="2" type="ORF">TeGR_g6426</name>
</gene>
<keyword evidence="1" id="KW-0472">Membrane</keyword>
<evidence type="ECO:0000313" key="2">
    <source>
        <dbReference type="EMBL" id="GMI24433.1"/>
    </source>
</evidence>
<organism evidence="2 3">
    <name type="scientific">Tetraparma gracilis</name>
    <dbReference type="NCBI Taxonomy" id="2962635"/>
    <lineage>
        <taxon>Eukaryota</taxon>
        <taxon>Sar</taxon>
        <taxon>Stramenopiles</taxon>
        <taxon>Ochrophyta</taxon>
        <taxon>Bolidophyceae</taxon>
        <taxon>Parmales</taxon>
        <taxon>Triparmaceae</taxon>
        <taxon>Tetraparma</taxon>
    </lineage>
</organism>
<feature type="transmembrane region" description="Helical" evidence="1">
    <location>
        <begin position="34"/>
        <end position="53"/>
    </location>
</feature>
<comment type="caution">
    <text evidence="2">The sequence shown here is derived from an EMBL/GenBank/DDBJ whole genome shotgun (WGS) entry which is preliminary data.</text>
</comment>
<reference evidence="2 3" key="1">
    <citation type="journal article" date="2023" name="Commun. Biol.">
        <title>Genome analysis of Parmales, the sister group of diatoms, reveals the evolutionary specialization of diatoms from phago-mixotrophs to photoautotrophs.</title>
        <authorList>
            <person name="Ban H."/>
            <person name="Sato S."/>
            <person name="Yoshikawa S."/>
            <person name="Yamada K."/>
            <person name="Nakamura Y."/>
            <person name="Ichinomiya M."/>
            <person name="Sato N."/>
            <person name="Blanc-Mathieu R."/>
            <person name="Endo H."/>
            <person name="Kuwata A."/>
            <person name="Ogata H."/>
        </authorList>
    </citation>
    <scope>NUCLEOTIDE SEQUENCE [LARGE SCALE GENOMIC DNA]</scope>
</reference>
<feature type="transmembrane region" description="Helical" evidence="1">
    <location>
        <begin position="116"/>
        <end position="136"/>
    </location>
</feature>
<feature type="non-terminal residue" evidence="2">
    <location>
        <position position="279"/>
    </location>
</feature>
<protein>
    <submittedName>
        <fullName evidence="2">Uncharacterized protein</fullName>
    </submittedName>
</protein>
<proteinExistence type="predicted"/>
<feature type="transmembrane region" description="Helical" evidence="1">
    <location>
        <begin position="85"/>
        <end position="104"/>
    </location>
</feature>
<sequence length="279" mass="30552">MSDDVPLSPDAALDGGNSTVVYARPEGFLNENGFALPAMMCIAFGLLGLWSVWIRYRKEAEKAAASKNKPSRAKGPKTHLKPGPFSVYAQTGCCVWLLSSGLIYGLVPCEFGDGFMFRYTTCAYPMSSVITYLFLYAKQNTVKGTNPSKATIMLSKLFLLMVSVVPPVGLCYAFVLVSGVRIEDGTCMPKWEAWAPLLLCIADSSISAICLYLFVNPLWMNMQKMGAVKSDDKMLKILKRNLSSCILTMATSVVTLLGCCWCGPDQSQRAAVVFTFCWV</sequence>